<dbReference type="PANTHER" id="PTHR19325:SF575">
    <property type="entry name" value="LOCOMOTION-RELATED PROTEIN HIKARU GENKI"/>
    <property type="match status" value="1"/>
</dbReference>
<comment type="caution">
    <text evidence="9">The sequence shown here is derived from an EMBL/GenBank/DDBJ whole genome shotgun (WGS) entry which is preliminary data.</text>
</comment>
<evidence type="ECO:0000256" key="6">
    <source>
        <dbReference type="PROSITE-ProRule" id="PRU00302"/>
    </source>
</evidence>
<keyword evidence="3" id="KW-0677">Repeat</keyword>
<feature type="signal peptide" evidence="7">
    <location>
        <begin position="1"/>
        <end position="19"/>
    </location>
</feature>
<dbReference type="PROSITE" id="PS50923">
    <property type="entry name" value="SUSHI"/>
    <property type="match status" value="5"/>
</dbReference>
<dbReference type="Pfam" id="PF00084">
    <property type="entry name" value="Sushi"/>
    <property type="match status" value="1"/>
</dbReference>
<gene>
    <name evidence="9" type="primary">Cfh-L3</name>
    <name evidence="9" type="ORF">Hamer_G023039</name>
</gene>
<dbReference type="Proteomes" id="UP000747542">
    <property type="component" value="Unassembled WGS sequence"/>
</dbReference>
<feature type="domain" description="Sushi" evidence="8">
    <location>
        <begin position="849"/>
        <end position="917"/>
    </location>
</feature>
<proteinExistence type="predicted"/>
<reference evidence="9" key="1">
    <citation type="journal article" date="2021" name="Sci. Adv.">
        <title>The American lobster genome reveals insights on longevity, neural, and immune adaptations.</title>
        <authorList>
            <person name="Polinski J.M."/>
            <person name="Zimin A.V."/>
            <person name="Clark K.F."/>
            <person name="Kohn A.B."/>
            <person name="Sadowski N."/>
            <person name="Timp W."/>
            <person name="Ptitsyn A."/>
            <person name="Khanna P."/>
            <person name="Romanova D.Y."/>
            <person name="Williams P."/>
            <person name="Greenwood S.J."/>
            <person name="Moroz L.L."/>
            <person name="Walt D.R."/>
            <person name="Bodnar A.G."/>
        </authorList>
    </citation>
    <scope>NUCLEOTIDE SEQUENCE</scope>
    <source>
        <strain evidence="9">GMGI-L3</strain>
    </source>
</reference>
<evidence type="ECO:0000256" key="1">
    <source>
        <dbReference type="ARBA" id="ARBA00022659"/>
    </source>
</evidence>
<evidence type="ECO:0000256" key="2">
    <source>
        <dbReference type="ARBA" id="ARBA00022729"/>
    </source>
</evidence>
<evidence type="ECO:0000256" key="3">
    <source>
        <dbReference type="ARBA" id="ARBA00022737"/>
    </source>
</evidence>
<dbReference type="InterPro" id="IPR016186">
    <property type="entry name" value="C-type_lectin-like/link_sf"/>
</dbReference>
<keyword evidence="10" id="KW-1185">Reference proteome</keyword>
<feature type="domain" description="Sushi" evidence="8">
    <location>
        <begin position="726"/>
        <end position="786"/>
    </location>
</feature>
<keyword evidence="2 7" id="KW-0732">Signal</keyword>
<dbReference type="SUPFAM" id="SSF56436">
    <property type="entry name" value="C-type lectin-like"/>
    <property type="match status" value="1"/>
</dbReference>
<dbReference type="PANTHER" id="PTHR19325">
    <property type="entry name" value="COMPLEMENT COMPONENT-RELATED SUSHI DOMAIN-CONTAINING"/>
    <property type="match status" value="1"/>
</dbReference>
<evidence type="ECO:0000313" key="9">
    <source>
        <dbReference type="EMBL" id="KAG7174901.1"/>
    </source>
</evidence>
<evidence type="ECO:0000256" key="7">
    <source>
        <dbReference type="SAM" id="SignalP"/>
    </source>
</evidence>
<dbReference type="InterPro" id="IPR035976">
    <property type="entry name" value="Sushi/SCR/CCP_sf"/>
</dbReference>
<keyword evidence="5" id="KW-0325">Glycoprotein</keyword>
<name>A0A8J5THN2_HOMAM</name>
<dbReference type="Gene3D" id="2.10.70.10">
    <property type="entry name" value="Complement Module, domain 1"/>
    <property type="match status" value="2"/>
</dbReference>
<dbReference type="InterPro" id="IPR001304">
    <property type="entry name" value="C-type_lectin-like"/>
</dbReference>
<dbReference type="SMART" id="SM00034">
    <property type="entry name" value="CLECT"/>
    <property type="match status" value="1"/>
</dbReference>
<feature type="domain" description="Sushi" evidence="8">
    <location>
        <begin position="1188"/>
        <end position="1251"/>
    </location>
</feature>
<dbReference type="Gene3D" id="3.10.100.10">
    <property type="entry name" value="Mannose-Binding Protein A, subunit A"/>
    <property type="match status" value="1"/>
</dbReference>
<keyword evidence="1 6" id="KW-0768">Sushi</keyword>
<feature type="domain" description="Sushi" evidence="8">
    <location>
        <begin position="647"/>
        <end position="715"/>
    </location>
</feature>
<comment type="caution">
    <text evidence="6">Lacks conserved residue(s) required for the propagation of feature annotation.</text>
</comment>
<protein>
    <submittedName>
        <fullName evidence="9">Complement factor H-like 3</fullName>
    </submittedName>
</protein>
<dbReference type="InterPro" id="IPR050350">
    <property type="entry name" value="Compl-Cell_Adhes-Reg"/>
</dbReference>
<feature type="domain" description="Sushi" evidence="8">
    <location>
        <begin position="980"/>
        <end position="1048"/>
    </location>
</feature>
<keyword evidence="4" id="KW-1015">Disulfide bond</keyword>
<evidence type="ECO:0000256" key="5">
    <source>
        <dbReference type="ARBA" id="ARBA00023180"/>
    </source>
</evidence>
<dbReference type="InterPro" id="IPR016187">
    <property type="entry name" value="CTDL_fold"/>
</dbReference>
<dbReference type="EMBL" id="JAHLQT010006389">
    <property type="protein sequence ID" value="KAG7174901.1"/>
    <property type="molecule type" value="Genomic_DNA"/>
</dbReference>
<feature type="chain" id="PRO_5035153954" evidence="7">
    <location>
        <begin position="20"/>
        <end position="1256"/>
    </location>
</feature>
<sequence>MDWWRLLLLPLPLLLLAGGDVGPQEAEAVCQTASDNNMRSELVGKHNLSVWLCGSPSYFNTGGRVHLSDCPANEIDDGQACRIRHLADLTWDGPNYRPLEIRFTFEFHGRDPREATYDNLVINRTEPYHIISLGTYHGTAVNVSARKWASFSNIAKFNISVRPMDYDRETNCPPQFGWEPSWFSHTKVHIPMTRSVGTVVKYRCEGELFMAGNGTTVAQKHRHENASCVNGTDGSLVNGNIFEGNGLQQGECSPNENCEAVSHQGCLTLAFNSVGSQRWRAQECVRNQTRYICMRPAYCHGSYKPYKGLCYKVVPASSYSRDTEKHETNHLRALNYCANEGASLAYPESIDELVHLATLIREEGAWDSTEKNVLIGLNKRGGDWTAGGVYSPDSEVIDLAENVSTKYWMRYLTIRNDNTITLTPARLITNIGVSVHYAICQLYGLTGCVDVLPEPTVNMSRNWPSNSSYVDVTVRYICYPGYFTDGDVSLTQQKIHCGGPFGLWGLRELKDCIAVDVCTETSLEEVSPYLIVENSTNHHQLNGTITFTCPANMSTSSGETSKNVTCKNMYNNTYSYFPKVVAACDVCLGQPETENATTAWSSSTTNYSLNDAVNVICNENHFVDLLSKRQSLSCSYTGWTNTTPCYEGCGNPPPNPGANMTRDNFTNNAIGAEVSYTCDDGLSIHETYPDLTNTITLTCKDHVWLPNDTKLECAKVCADDPPSPISVDPYPNATSTWDNYTRVSGTQVQLTCPSGYLFANQNSTITVTCEEDGNWTLVNTSLICRILATDPPQPPGSEYSGPVRPYWQWDILNYTCPGDMMSPTGTNATSLTFNGTEWVLEEPDFQCLNVCLSDPLTPDPPIKTTWNGRSRTVNTMVELSCPDGYVFTNLNSSVNLTCDNNSRNWTDIDTSILICRIVATDPPQPPGSEYSGPARPYWQWDILNYTCPGDMMSPTGTNATSLTFNGTEWVLEEPDFQCLNVCLSDPLTPDPPIKTTWNGRSRTVNTMVELSCPDGYVFTNLNSSVNLTCDNNSRNWTDIDTSILICRIVAIEGPPQIPDSEYSGPKPPHWQWDVLNYTCYEDLMSPAETNTTSVTFNGTEWVLEDPDFKCLNVCGSPPPASNRTTYSLTAAPVTGTMASYICLGGFLVYDPSTLGNDNTTTSLSNDTTTLNITCLDSGWSLSDIPVCKMCTTPPPASDVGVTISYKGVDEWGAVATYTCETKFVDDNKTISVTCLEGTSNWTVTNLPHCIGKVLAC</sequence>
<dbReference type="SMART" id="SM00032">
    <property type="entry name" value="CCP"/>
    <property type="match status" value="8"/>
</dbReference>
<evidence type="ECO:0000256" key="4">
    <source>
        <dbReference type="ARBA" id="ARBA00023157"/>
    </source>
</evidence>
<dbReference type="InterPro" id="IPR000436">
    <property type="entry name" value="Sushi_SCR_CCP_dom"/>
</dbReference>
<evidence type="ECO:0000313" key="10">
    <source>
        <dbReference type="Proteomes" id="UP000747542"/>
    </source>
</evidence>
<accession>A0A8J5THN2</accession>
<dbReference type="SUPFAM" id="SSF57535">
    <property type="entry name" value="Complement control module/SCR domain"/>
    <property type="match status" value="1"/>
</dbReference>
<organism evidence="9 10">
    <name type="scientific">Homarus americanus</name>
    <name type="common">American lobster</name>
    <dbReference type="NCBI Taxonomy" id="6706"/>
    <lineage>
        <taxon>Eukaryota</taxon>
        <taxon>Metazoa</taxon>
        <taxon>Ecdysozoa</taxon>
        <taxon>Arthropoda</taxon>
        <taxon>Crustacea</taxon>
        <taxon>Multicrustacea</taxon>
        <taxon>Malacostraca</taxon>
        <taxon>Eumalacostraca</taxon>
        <taxon>Eucarida</taxon>
        <taxon>Decapoda</taxon>
        <taxon>Pleocyemata</taxon>
        <taxon>Astacidea</taxon>
        <taxon>Nephropoidea</taxon>
        <taxon>Nephropidae</taxon>
        <taxon>Homarus</taxon>
    </lineage>
</organism>
<evidence type="ECO:0000259" key="8">
    <source>
        <dbReference type="PROSITE" id="PS50923"/>
    </source>
</evidence>
<dbReference type="AlphaFoldDB" id="A0A8J5THN2"/>